<dbReference type="PANTHER" id="PTHR43092:SF2">
    <property type="entry name" value="HERCYNYLCYSTEINE SULFOXIDE LYASE"/>
    <property type="match status" value="1"/>
</dbReference>
<comment type="caution">
    <text evidence="3">The sequence shown here is derived from an EMBL/GenBank/DDBJ whole genome shotgun (WGS) entry which is preliminary data.</text>
</comment>
<dbReference type="InterPro" id="IPR015422">
    <property type="entry name" value="PyrdxlP-dep_Trfase_small"/>
</dbReference>
<evidence type="ECO:0000313" key="4">
    <source>
        <dbReference type="Proteomes" id="UP000325008"/>
    </source>
</evidence>
<dbReference type="PANTHER" id="PTHR43092">
    <property type="entry name" value="L-CYSTEINE DESULFHYDRASE"/>
    <property type="match status" value="1"/>
</dbReference>
<dbReference type="SUPFAM" id="SSF53383">
    <property type="entry name" value="PLP-dependent transferases"/>
    <property type="match status" value="1"/>
</dbReference>
<dbReference type="Gene3D" id="3.40.640.10">
    <property type="entry name" value="Type I PLP-dependent aspartate aminotransferase-like (Major domain)"/>
    <property type="match status" value="1"/>
</dbReference>
<feature type="domain" description="Aminotransferase class V" evidence="2">
    <location>
        <begin position="79"/>
        <end position="264"/>
    </location>
</feature>
<dbReference type="InterPro" id="IPR000192">
    <property type="entry name" value="Aminotrans_V_dom"/>
</dbReference>
<evidence type="ECO:0000313" key="3">
    <source>
        <dbReference type="EMBL" id="SPO47215.1"/>
    </source>
</evidence>
<dbReference type="Proteomes" id="UP000325008">
    <property type="component" value="Unassembled WGS sequence"/>
</dbReference>
<dbReference type="Gene3D" id="3.90.1150.10">
    <property type="entry name" value="Aspartate Aminotransferase, domain 1"/>
    <property type="match status" value="1"/>
</dbReference>
<proteinExistence type="predicted"/>
<protein>
    <submittedName>
        <fullName evidence="3">Related to isopenicillin N epimerase</fullName>
    </submittedName>
</protein>
<dbReference type="Pfam" id="PF00266">
    <property type="entry name" value="Aminotran_5"/>
    <property type="match status" value="1"/>
</dbReference>
<keyword evidence="4" id="KW-1185">Reference proteome</keyword>
<dbReference type="InterPro" id="IPR015424">
    <property type="entry name" value="PyrdxlP-dep_Trfase"/>
</dbReference>
<evidence type="ECO:0000259" key="2">
    <source>
        <dbReference type="Pfam" id="PF00266"/>
    </source>
</evidence>
<accession>A0A5C3FTZ9</accession>
<keyword evidence="1" id="KW-0663">Pyridoxal phosphate</keyword>
<organism evidence="3 4">
    <name type="scientific">Pseudozyma antarctica</name>
    <name type="common">Yeast</name>
    <name type="synonym">Candida antarctica</name>
    <dbReference type="NCBI Taxonomy" id="84753"/>
    <lineage>
        <taxon>Eukaryota</taxon>
        <taxon>Fungi</taxon>
        <taxon>Dikarya</taxon>
        <taxon>Basidiomycota</taxon>
        <taxon>Ustilaginomycotina</taxon>
        <taxon>Ustilaginomycetes</taxon>
        <taxon>Ustilaginales</taxon>
        <taxon>Ustilaginaceae</taxon>
        <taxon>Moesziomyces</taxon>
    </lineage>
</organism>
<gene>
    <name evidence="3" type="ORF">PSANT_04903</name>
</gene>
<dbReference type="AlphaFoldDB" id="A0A5C3FTZ9"/>
<reference evidence="3" key="1">
    <citation type="submission" date="2018-03" db="EMBL/GenBank/DDBJ databases">
        <authorList>
            <person name="Guldener U."/>
        </authorList>
    </citation>
    <scope>NUCLEOTIDE SEQUENCE [LARGE SCALE GENOMIC DNA]</scope>
    <source>
        <strain evidence="3">ATCC34888</strain>
    </source>
</reference>
<sequence length="459" mass="50991">MRPSLEDRIEVHRAQLQSKPFPGFGHALKPYYGFDESYVALNNGSFGACPNHVLAVYKEFVDEAERYPDTFLRRMYRPLLTAARKQLAEIIHCHVDDLVLVANATSGVNAVLRGLNGTWRSGDAILVYETIYGACGKTAQYIVDSNPSFALQIVRVPLSYPLTHDEVIQKTRAAIEDAEAKSINIRIGVMDAISSIPGVVVPWERLCKLYRSHNILSLVDAAHAVGQIQVDMTAADPDFFISNCHKWLSAHRGVALLYVAKRNQHLTHAIPTSHDYLSPNLPPPKGPPLLPTDAPSNFVATWEWTGTIDMSNYLSIPAALEFRRWMGGEADIMAYNSNLARQAGQIVSQKLGAGSVVMEVEAASQAERLTASMVNVSIPVDVAATDADERRTELAMLGARLQTRLTTENETFVMFYVHADRIWIRLSAQVWLEPSDFEWVADKIQGLVLEHQLQTKATI</sequence>
<name>A0A5C3FTZ9_PSEA2</name>
<evidence type="ECO:0000256" key="1">
    <source>
        <dbReference type="ARBA" id="ARBA00022898"/>
    </source>
</evidence>
<dbReference type="InterPro" id="IPR015421">
    <property type="entry name" value="PyrdxlP-dep_Trfase_major"/>
</dbReference>
<dbReference type="EMBL" id="OOIQ01000013">
    <property type="protein sequence ID" value="SPO47215.1"/>
    <property type="molecule type" value="Genomic_DNA"/>
</dbReference>
<dbReference type="OrthoDB" id="5978656at2759"/>